<dbReference type="Pfam" id="PF03975">
    <property type="entry name" value="CheD"/>
    <property type="match status" value="1"/>
</dbReference>
<dbReference type="AlphaFoldDB" id="A0A1F2WR92"/>
<comment type="catalytic activity">
    <reaction evidence="3">
        <text>L-glutaminyl-[protein] + H2O = L-glutamyl-[protein] + NH4(+)</text>
        <dbReference type="Rhea" id="RHEA:16441"/>
        <dbReference type="Rhea" id="RHEA-COMP:10207"/>
        <dbReference type="Rhea" id="RHEA-COMP:10208"/>
        <dbReference type="ChEBI" id="CHEBI:15377"/>
        <dbReference type="ChEBI" id="CHEBI:28938"/>
        <dbReference type="ChEBI" id="CHEBI:29973"/>
        <dbReference type="ChEBI" id="CHEBI:30011"/>
        <dbReference type="EC" id="3.5.1.44"/>
    </reaction>
</comment>
<comment type="caution">
    <text evidence="4">The sequence shown here is derived from an EMBL/GenBank/DDBJ whole genome shotgun (WGS) entry which is preliminary data.</text>
</comment>
<comment type="function">
    <text evidence="3">Probably deamidates glutamine residues to glutamate on methyl-accepting chemotaxis receptors (MCPs), playing an important role in chemotaxis.</text>
</comment>
<protein>
    <recommendedName>
        <fullName evidence="3">Probable chemoreceptor glutamine deamidase CheD</fullName>
        <ecNumber evidence="3">3.5.1.44</ecNumber>
    </recommendedName>
</protein>
<organism evidence="4 5">
    <name type="scientific">Candidatus Solincola sediminis</name>
    <dbReference type="NCBI Taxonomy" id="1797199"/>
    <lineage>
        <taxon>Bacteria</taxon>
        <taxon>Bacillati</taxon>
        <taxon>Actinomycetota</taxon>
        <taxon>Candidatus Geothermincolia</taxon>
        <taxon>Candidatus Geothermincolales</taxon>
        <taxon>Candidatus Geothermincolaceae</taxon>
        <taxon>Candidatus Solincola</taxon>
    </lineage>
</organism>
<dbReference type="EMBL" id="MELK01000016">
    <property type="protein sequence ID" value="OFW59355.1"/>
    <property type="molecule type" value="Genomic_DNA"/>
</dbReference>
<keyword evidence="1 3" id="KW-0145">Chemotaxis</keyword>
<dbReference type="CDD" id="cd16352">
    <property type="entry name" value="CheD"/>
    <property type="match status" value="1"/>
</dbReference>
<dbReference type="Proteomes" id="UP000177876">
    <property type="component" value="Unassembled WGS sequence"/>
</dbReference>
<dbReference type="SUPFAM" id="SSF64438">
    <property type="entry name" value="CNF1/YfiH-like putative cysteine hydrolases"/>
    <property type="match status" value="1"/>
</dbReference>
<evidence type="ECO:0000313" key="4">
    <source>
        <dbReference type="EMBL" id="OFW59355.1"/>
    </source>
</evidence>
<evidence type="ECO:0000313" key="5">
    <source>
        <dbReference type="Proteomes" id="UP000177876"/>
    </source>
</evidence>
<evidence type="ECO:0000256" key="3">
    <source>
        <dbReference type="HAMAP-Rule" id="MF_01440"/>
    </source>
</evidence>
<dbReference type="Gene3D" id="3.30.1330.200">
    <property type="match status" value="1"/>
</dbReference>
<dbReference type="EC" id="3.5.1.44" evidence="3"/>
<dbReference type="GO" id="GO:0050568">
    <property type="term" value="F:protein-glutamine glutaminase activity"/>
    <property type="evidence" value="ECO:0007669"/>
    <property type="project" value="UniProtKB-UniRule"/>
</dbReference>
<reference evidence="4 5" key="1">
    <citation type="journal article" date="2016" name="Nat. Commun.">
        <title>Thousands of microbial genomes shed light on interconnected biogeochemical processes in an aquifer system.</title>
        <authorList>
            <person name="Anantharaman K."/>
            <person name="Brown C.T."/>
            <person name="Hug L.A."/>
            <person name="Sharon I."/>
            <person name="Castelle C.J."/>
            <person name="Probst A.J."/>
            <person name="Thomas B.C."/>
            <person name="Singh A."/>
            <person name="Wilkins M.J."/>
            <person name="Karaoz U."/>
            <person name="Brodie E.L."/>
            <person name="Williams K.H."/>
            <person name="Hubbard S.S."/>
            <person name="Banfield J.F."/>
        </authorList>
    </citation>
    <scope>NUCLEOTIDE SEQUENCE [LARGE SCALE GENOMIC DNA]</scope>
</reference>
<name>A0A1F2WR92_9ACTN</name>
<sequence length="171" mass="18318">MTDDLINVGVAEYYVTHNPHVLACFGLGSCVGVALYDKRKKVGGLAHIMLPDSKAITKQGNRGKYADTAIQDMLEEMERLGARRRDMNAKVVGGACMFSIPGAISPRNVPGPALGMQIGDRNIESVKNILKELGIPLKAEDTGGSHGRTMKFDISNGVVTISSIKHGLVEL</sequence>
<dbReference type="HAMAP" id="MF_01440">
    <property type="entry name" value="CheD"/>
    <property type="match status" value="1"/>
</dbReference>
<dbReference type="PANTHER" id="PTHR35147">
    <property type="entry name" value="CHEMORECEPTOR GLUTAMINE DEAMIDASE CHED-RELATED"/>
    <property type="match status" value="1"/>
</dbReference>
<dbReference type="GO" id="GO:0006935">
    <property type="term" value="P:chemotaxis"/>
    <property type="evidence" value="ECO:0007669"/>
    <property type="project" value="UniProtKB-UniRule"/>
</dbReference>
<dbReference type="InterPro" id="IPR011324">
    <property type="entry name" value="Cytotoxic_necrot_fac-like_cat"/>
</dbReference>
<accession>A0A1F2WR92</accession>
<keyword evidence="2 3" id="KW-0378">Hydrolase</keyword>
<gene>
    <name evidence="3" type="primary">cheD</name>
    <name evidence="4" type="ORF">A2Y75_10980</name>
</gene>
<proteinExistence type="inferred from homology"/>
<comment type="similarity">
    <text evidence="3">Belongs to the CheD family.</text>
</comment>
<evidence type="ECO:0000256" key="2">
    <source>
        <dbReference type="ARBA" id="ARBA00022801"/>
    </source>
</evidence>
<dbReference type="PANTHER" id="PTHR35147:SF1">
    <property type="entry name" value="CHEMORECEPTOR GLUTAMINE DEAMIDASE CHED-RELATED"/>
    <property type="match status" value="1"/>
</dbReference>
<evidence type="ECO:0000256" key="1">
    <source>
        <dbReference type="ARBA" id="ARBA00022500"/>
    </source>
</evidence>
<dbReference type="InterPro" id="IPR005659">
    <property type="entry name" value="Chemorcpt_Glu_NH3ase_CheD"/>
</dbReference>
<dbReference type="STRING" id="1797197.A2Y75_10980"/>
<dbReference type="InterPro" id="IPR038592">
    <property type="entry name" value="CheD-like_sf"/>
</dbReference>